<evidence type="ECO:0000256" key="7">
    <source>
        <dbReference type="SAM" id="MobiDB-lite"/>
    </source>
</evidence>
<keyword evidence="9" id="KW-1185">Reference proteome</keyword>
<dbReference type="Gene3D" id="1.10.287.10">
    <property type="entry name" value="S15/NS1, RNA-binding"/>
    <property type="match status" value="1"/>
</dbReference>
<evidence type="ECO:0000256" key="6">
    <source>
        <dbReference type="RuleBase" id="RU004524"/>
    </source>
</evidence>
<dbReference type="PANTHER" id="PTHR23321">
    <property type="entry name" value="RIBOSOMAL PROTEIN S15, BACTERIAL AND ORGANELLAR"/>
    <property type="match status" value="1"/>
</dbReference>
<dbReference type="SUPFAM" id="SSF47060">
    <property type="entry name" value="S15/NS1 RNA-binding domain"/>
    <property type="match status" value="1"/>
</dbReference>
<dbReference type="InterPro" id="IPR000589">
    <property type="entry name" value="Ribosomal_uS15"/>
</dbReference>
<proteinExistence type="inferred from homology"/>
<keyword evidence="4 6" id="KW-0699">rRNA-binding</keyword>
<comment type="function">
    <text evidence="4 6">One of the primary rRNA binding proteins, it binds directly to 16S rRNA where it helps nucleate assembly of the platform of the 30S subunit by binding and bridging several RNA helices of the 16S rRNA.</text>
</comment>
<keyword evidence="4 6" id="KW-0694">RNA-binding</keyword>
<dbReference type="Proteomes" id="UP000199533">
    <property type="component" value="Unassembled WGS sequence"/>
</dbReference>
<dbReference type="CDD" id="cd00353">
    <property type="entry name" value="Ribosomal_S15p_S13e"/>
    <property type="match status" value="1"/>
</dbReference>
<dbReference type="GO" id="GO:0019843">
    <property type="term" value="F:rRNA binding"/>
    <property type="evidence" value="ECO:0007669"/>
    <property type="project" value="UniProtKB-UniRule"/>
</dbReference>
<dbReference type="STRING" id="52441.SAMN05216302_103243"/>
<dbReference type="InterPro" id="IPR009068">
    <property type="entry name" value="uS15_NS1_RNA-bd_sf"/>
</dbReference>
<feature type="region of interest" description="Disordered" evidence="7">
    <location>
        <begin position="1"/>
        <end position="24"/>
    </location>
</feature>
<name>A0A1I4F0V7_9PROT</name>
<keyword evidence="2 4" id="KW-0687">Ribonucleoprotein</keyword>
<evidence type="ECO:0000256" key="3">
    <source>
        <dbReference type="ARBA" id="ARBA00064542"/>
    </source>
</evidence>
<dbReference type="InterPro" id="IPR005290">
    <property type="entry name" value="Ribosomal_uS15_bac-type"/>
</dbReference>
<gene>
    <name evidence="4" type="primary">rpsO</name>
    <name evidence="8" type="ORF">SAMN05216302_103243</name>
</gene>
<organism evidence="8 9">
    <name type="scientific">Nitrosomonas aestuarii</name>
    <dbReference type="NCBI Taxonomy" id="52441"/>
    <lineage>
        <taxon>Bacteria</taxon>
        <taxon>Pseudomonadati</taxon>
        <taxon>Pseudomonadota</taxon>
        <taxon>Betaproteobacteria</taxon>
        <taxon>Nitrosomonadales</taxon>
        <taxon>Nitrosomonadaceae</taxon>
        <taxon>Nitrosomonas</taxon>
    </lineage>
</organism>
<evidence type="ECO:0000256" key="4">
    <source>
        <dbReference type="HAMAP-Rule" id="MF_01343"/>
    </source>
</evidence>
<sequence>MSVTTDQKAQVVRDFQRSESDTGSPEVQVALLTTRINDLIGHFKTHVKDHHSRRGLLRMVGRRRKLLDYLKRQNVDAYRTLIDRLGLRK</sequence>
<evidence type="ECO:0000256" key="5">
    <source>
        <dbReference type="RuleBase" id="RU003919"/>
    </source>
</evidence>
<dbReference type="HAMAP" id="MF_01343_B">
    <property type="entry name" value="Ribosomal_uS15_B"/>
    <property type="match status" value="1"/>
</dbReference>
<accession>A0A1I4F0V7</accession>
<evidence type="ECO:0000313" key="8">
    <source>
        <dbReference type="EMBL" id="SFL11554.1"/>
    </source>
</evidence>
<comment type="similarity">
    <text evidence="4 5">Belongs to the universal ribosomal protein uS15 family.</text>
</comment>
<dbReference type="Pfam" id="PF00312">
    <property type="entry name" value="Ribosomal_S15"/>
    <property type="match status" value="1"/>
</dbReference>
<reference evidence="9" key="1">
    <citation type="submission" date="2016-10" db="EMBL/GenBank/DDBJ databases">
        <authorList>
            <person name="Varghese N."/>
            <person name="Submissions S."/>
        </authorList>
    </citation>
    <scope>NUCLEOTIDE SEQUENCE [LARGE SCALE GENOMIC DNA]</scope>
    <source>
        <strain evidence="9">Nm69</strain>
    </source>
</reference>
<evidence type="ECO:0000256" key="1">
    <source>
        <dbReference type="ARBA" id="ARBA00022980"/>
    </source>
</evidence>
<dbReference type="Gene3D" id="6.10.250.3130">
    <property type="match status" value="1"/>
</dbReference>
<dbReference type="GO" id="GO:0003735">
    <property type="term" value="F:structural constituent of ribosome"/>
    <property type="evidence" value="ECO:0007669"/>
    <property type="project" value="InterPro"/>
</dbReference>
<dbReference type="AlphaFoldDB" id="A0A1I4F0V7"/>
<dbReference type="PROSITE" id="PS00362">
    <property type="entry name" value="RIBOSOMAL_S15"/>
    <property type="match status" value="1"/>
</dbReference>
<dbReference type="SMART" id="SM01387">
    <property type="entry name" value="Ribosomal_S15"/>
    <property type="match status" value="1"/>
</dbReference>
<dbReference type="NCBIfam" id="TIGR00952">
    <property type="entry name" value="S15_bact"/>
    <property type="match status" value="1"/>
</dbReference>
<protein>
    <recommendedName>
        <fullName evidence="4">Small ribosomal subunit protein uS15</fullName>
    </recommendedName>
</protein>
<dbReference type="OrthoDB" id="9799262at2"/>
<dbReference type="EMBL" id="FOSP01000032">
    <property type="protein sequence ID" value="SFL11554.1"/>
    <property type="molecule type" value="Genomic_DNA"/>
</dbReference>
<dbReference type="PANTHER" id="PTHR23321:SF26">
    <property type="entry name" value="SMALL RIBOSOMAL SUBUNIT PROTEIN US15M"/>
    <property type="match status" value="1"/>
</dbReference>
<dbReference type="RefSeq" id="WP_090702087.1">
    <property type="nucleotide sequence ID" value="NZ_FOSP01000032.1"/>
</dbReference>
<dbReference type="FunFam" id="1.10.287.10:FF:000002">
    <property type="entry name" value="30S ribosomal protein S15"/>
    <property type="match status" value="1"/>
</dbReference>
<comment type="subunit">
    <text evidence="3 4">Part of the 30S ribosomal subunit. Forms a bridge to the 50S subunit in the 70S ribosome, contacting the 23S rRNA.</text>
</comment>
<evidence type="ECO:0000256" key="2">
    <source>
        <dbReference type="ARBA" id="ARBA00023274"/>
    </source>
</evidence>
<keyword evidence="1 4" id="KW-0689">Ribosomal protein</keyword>
<dbReference type="GO" id="GO:0022627">
    <property type="term" value="C:cytosolic small ribosomal subunit"/>
    <property type="evidence" value="ECO:0007669"/>
    <property type="project" value="TreeGrafter"/>
</dbReference>
<comment type="function">
    <text evidence="4">Forms an intersubunit bridge (bridge B4) with the 23S rRNA of the 50S subunit in the ribosome.</text>
</comment>
<dbReference type="GO" id="GO:0006412">
    <property type="term" value="P:translation"/>
    <property type="evidence" value="ECO:0007669"/>
    <property type="project" value="UniProtKB-UniRule"/>
</dbReference>
<evidence type="ECO:0000313" key="9">
    <source>
        <dbReference type="Proteomes" id="UP000199533"/>
    </source>
</evidence>